<dbReference type="Gene3D" id="3.10.290.10">
    <property type="entry name" value="RNA-binding S4 domain"/>
    <property type="match status" value="1"/>
</dbReference>
<proteinExistence type="inferred from homology"/>
<evidence type="ECO:0000256" key="1">
    <source>
        <dbReference type="ARBA" id="ARBA00010876"/>
    </source>
</evidence>
<dbReference type="InterPro" id="IPR036986">
    <property type="entry name" value="S4_RNA-bd_sf"/>
</dbReference>
<dbReference type="GO" id="GO:0003723">
    <property type="term" value="F:RNA binding"/>
    <property type="evidence" value="ECO:0007669"/>
    <property type="project" value="UniProtKB-KW"/>
</dbReference>
<dbReference type="PANTHER" id="PTHR21600:SF81">
    <property type="entry name" value="21S RRNA PSEUDOURIDINE(2819) SYNTHASE"/>
    <property type="match status" value="1"/>
</dbReference>
<reference evidence="5 6" key="1">
    <citation type="submission" date="2017-08" db="EMBL/GenBank/DDBJ databases">
        <title>Infants hospitalized years apart are colonized by the same room-sourced microbial strains.</title>
        <authorList>
            <person name="Brooks B."/>
            <person name="Olm M.R."/>
            <person name="Firek B.A."/>
            <person name="Baker R."/>
            <person name="Thomas B.C."/>
            <person name="Morowitz M.J."/>
            <person name="Banfield J.F."/>
        </authorList>
    </citation>
    <scope>NUCLEOTIDE SEQUENCE [LARGE SCALE GENOMIC DNA]</scope>
    <source>
        <strain evidence="5">S2_006_000_R2_64</strain>
    </source>
</reference>
<dbReference type="PROSITE" id="PS50889">
    <property type="entry name" value="S4"/>
    <property type="match status" value="1"/>
</dbReference>
<dbReference type="EMBL" id="QFOT01000010">
    <property type="protein sequence ID" value="PZP56985.1"/>
    <property type="molecule type" value="Genomic_DNA"/>
</dbReference>
<dbReference type="PROSITE" id="PS01129">
    <property type="entry name" value="PSI_RLU"/>
    <property type="match status" value="1"/>
</dbReference>
<comment type="similarity">
    <text evidence="1">Belongs to the pseudouridine synthase RluA family.</text>
</comment>
<keyword evidence="2" id="KW-0413">Isomerase</keyword>
<comment type="caution">
    <text evidence="5">The sequence shown here is derived from an EMBL/GenBank/DDBJ whole genome shotgun (WGS) entry which is preliminary data.</text>
</comment>
<accession>A0A2W5FLT4</accession>
<name>A0A2W5FLT4_9BACT</name>
<evidence type="ECO:0000256" key="3">
    <source>
        <dbReference type="PROSITE-ProRule" id="PRU00182"/>
    </source>
</evidence>
<dbReference type="CDD" id="cd02869">
    <property type="entry name" value="PseudoU_synth_RluA_like"/>
    <property type="match status" value="1"/>
</dbReference>
<gene>
    <name evidence="5" type="ORF">DI586_01840</name>
</gene>
<dbReference type="SUPFAM" id="SSF55174">
    <property type="entry name" value="Alpha-L RNA-binding motif"/>
    <property type="match status" value="1"/>
</dbReference>
<evidence type="ECO:0000313" key="6">
    <source>
        <dbReference type="Proteomes" id="UP000249739"/>
    </source>
</evidence>
<dbReference type="Proteomes" id="UP000249739">
    <property type="component" value="Unassembled WGS sequence"/>
</dbReference>
<dbReference type="InterPro" id="IPR020103">
    <property type="entry name" value="PsdUridine_synth_cat_dom_sf"/>
</dbReference>
<dbReference type="SUPFAM" id="SSF55120">
    <property type="entry name" value="Pseudouridine synthase"/>
    <property type="match status" value="1"/>
</dbReference>
<feature type="domain" description="Pseudouridine synthase RsuA/RluA-like" evidence="4">
    <location>
        <begin position="100"/>
        <end position="249"/>
    </location>
</feature>
<dbReference type="PANTHER" id="PTHR21600">
    <property type="entry name" value="MITOCHONDRIAL RNA PSEUDOURIDINE SYNTHASE"/>
    <property type="match status" value="1"/>
</dbReference>
<evidence type="ECO:0000259" key="4">
    <source>
        <dbReference type="Pfam" id="PF00849"/>
    </source>
</evidence>
<dbReference type="GO" id="GO:0000455">
    <property type="term" value="P:enzyme-directed rRNA pseudouridine synthesis"/>
    <property type="evidence" value="ECO:0007669"/>
    <property type="project" value="TreeGrafter"/>
</dbReference>
<keyword evidence="3" id="KW-0694">RNA-binding</keyword>
<dbReference type="InterPro" id="IPR006145">
    <property type="entry name" value="PsdUridine_synth_RsuA/RluA"/>
</dbReference>
<dbReference type="Pfam" id="PF00849">
    <property type="entry name" value="PseudoU_synth_2"/>
    <property type="match status" value="1"/>
</dbReference>
<sequence length="329" mass="36778">MTGVRSYEVAADDDGQRLDRWLKKTLDRVPYALLQKMVRTGQVRVDGKRAKTDSRLVAGQTVRVPPVETKVINASSLTFIPKENDEEFLKSITVYDDGELLVLNKPYGLPVQGGPNIKRHIDGMLGTLINLKGVRPRLVHRLDRDTSGLLVCARSLKMTQSLGKMFESQDIKKIYWALVSPVPDKDGGDINGAIIKGEGRRKEAVVIDNQNGKPSRTSYRLLEKSDKGAASMAFWPRTGRMHQIRVHTADILGCPIIGDEKYNGLTPIIDDTGISGRLHLHAVRKRFSHPKDGSLLDLVAKLPEDLAKSWNVFGFTPDYETDPFERKLK</sequence>
<dbReference type="Gene3D" id="3.30.2350.10">
    <property type="entry name" value="Pseudouridine synthase"/>
    <property type="match status" value="1"/>
</dbReference>
<evidence type="ECO:0000256" key="2">
    <source>
        <dbReference type="ARBA" id="ARBA00023235"/>
    </source>
</evidence>
<dbReference type="GO" id="GO:0009982">
    <property type="term" value="F:pseudouridine synthase activity"/>
    <property type="evidence" value="ECO:0007669"/>
    <property type="project" value="InterPro"/>
</dbReference>
<dbReference type="AlphaFoldDB" id="A0A2W5FLT4"/>
<protein>
    <submittedName>
        <fullName evidence="5">RluA family pseudouridine synthase</fullName>
    </submittedName>
</protein>
<dbReference type="InterPro" id="IPR050188">
    <property type="entry name" value="RluA_PseudoU_synthase"/>
</dbReference>
<dbReference type="GO" id="GO:0140098">
    <property type="term" value="F:catalytic activity, acting on RNA"/>
    <property type="evidence" value="ECO:0007669"/>
    <property type="project" value="UniProtKB-ARBA"/>
</dbReference>
<organism evidence="5 6">
    <name type="scientific">Micavibrio aeruginosavorus</name>
    <dbReference type="NCBI Taxonomy" id="349221"/>
    <lineage>
        <taxon>Bacteria</taxon>
        <taxon>Pseudomonadati</taxon>
        <taxon>Bdellovibrionota</taxon>
        <taxon>Bdellovibrionia</taxon>
        <taxon>Bdellovibrionales</taxon>
        <taxon>Pseudobdellovibrionaceae</taxon>
        <taxon>Micavibrio</taxon>
    </lineage>
</organism>
<dbReference type="InterPro" id="IPR006224">
    <property type="entry name" value="PsdUridine_synth_RluA-like_CS"/>
</dbReference>
<evidence type="ECO:0000313" key="5">
    <source>
        <dbReference type="EMBL" id="PZP56985.1"/>
    </source>
</evidence>